<reference evidence="3 4" key="1">
    <citation type="submission" date="2017-01" db="EMBL/GenBank/DDBJ databases">
        <title>Genome analysis of Paenibacillus selenitrireducens ES3-24.</title>
        <authorList>
            <person name="Xu D."/>
            <person name="Yao R."/>
            <person name="Zheng S."/>
        </authorList>
    </citation>
    <scope>NUCLEOTIDE SEQUENCE [LARGE SCALE GENOMIC DNA]</scope>
    <source>
        <strain evidence="3 4">ES3-24</strain>
    </source>
</reference>
<keyword evidence="1" id="KW-0472">Membrane</keyword>
<keyword evidence="1" id="KW-1133">Transmembrane helix</keyword>
<dbReference type="Pfam" id="PF09323">
    <property type="entry name" value="DUF1980"/>
    <property type="match status" value="1"/>
</dbReference>
<feature type="transmembrane region" description="Helical" evidence="1">
    <location>
        <begin position="42"/>
        <end position="65"/>
    </location>
</feature>
<feature type="transmembrane region" description="Helical" evidence="1">
    <location>
        <begin position="85"/>
        <end position="103"/>
    </location>
</feature>
<dbReference type="AlphaFoldDB" id="A0A1T2XMX9"/>
<proteinExistence type="predicted"/>
<dbReference type="InterPro" id="IPR048493">
    <property type="entry name" value="DUF1980_N"/>
</dbReference>
<evidence type="ECO:0000313" key="3">
    <source>
        <dbReference type="EMBL" id="OPA81230.1"/>
    </source>
</evidence>
<keyword evidence="1" id="KW-0812">Transmembrane</keyword>
<comment type="caution">
    <text evidence="3">The sequence shown here is derived from an EMBL/GenBank/DDBJ whole genome shotgun (WGS) entry which is preliminary data.</text>
</comment>
<sequence length="104" mass="11579">MQESKRLALHYVVRGLILSGYSLAIIFAVQTNSLSLLTEPNMSVYVKISAIGLLMMGMYQGCMAFQSVTGVREACDCEHIPSNSWVKNVLIYTLFLLPLVMVFV</sequence>
<evidence type="ECO:0000259" key="2">
    <source>
        <dbReference type="Pfam" id="PF09323"/>
    </source>
</evidence>
<dbReference type="STRING" id="1324314.BVG16_02605"/>
<dbReference type="OrthoDB" id="9770408at2"/>
<dbReference type="Proteomes" id="UP000190188">
    <property type="component" value="Unassembled WGS sequence"/>
</dbReference>
<evidence type="ECO:0000256" key="1">
    <source>
        <dbReference type="SAM" id="Phobius"/>
    </source>
</evidence>
<accession>A0A1T2XMX9</accession>
<keyword evidence="4" id="KW-1185">Reference proteome</keyword>
<feature type="transmembrane region" description="Helical" evidence="1">
    <location>
        <begin position="12"/>
        <end position="30"/>
    </location>
</feature>
<organism evidence="3 4">
    <name type="scientific">Paenibacillus selenitireducens</name>
    <dbReference type="NCBI Taxonomy" id="1324314"/>
    <lineage>
        <taxon>Bacteria</taxon>
        <taxon>Bacillati</taxon>
        <taxon>Bacillota</taxon>
        <taxon>Bacilli</taxon>
        <taxon>Bacillales</taxon>
        <taxon>Paenibacillaceae</taxon>
        <taxon>Paenibacillus</taxon>
    </lineage>
</organism>
<gene>
    <name evidence="3" type="ORF">BVG16_02605</name>
</gene>
<protein>
    <recommendedName>
        <fullName evidence="2">DUF1980 domain-containing protein</fullName>
    </recommendedName>
</protein>
<dbReference type="EMBL" id="MSZX01000001">
    <property type="protein sequence ID" value="OPA81230.1"/>
    <property type="molecule type" value="Genomic_DNA"/>
</dbReference>
<evidence type="ECO:0000313" key="4">
    <source>
        <dbReference type="Proteomes" id="UP000190188"/>
    </source>
</evidence>
<feature type="domain" description="DUF1980" evidence="2">
    <location>
        <begin position="13"/>
        <end position="103"/>
    </location>
</feature>
<name>A0A1T2XMX9_9BACL</name>
<dbReference type="RefSeq" id="WP_078496963.1">
    <property type="nucleotide sequence ID" value="NZ_MSZX01000001.1"/>
</dbReference>